<dbReference type="Proteomes" id="UP001559025">
    <property type="component" value="Unassembled WGS sequence"/>
</dbReference>
<accession>A0ABV3WT09</accession>
<organism evidence="2 3">
    <name type="scientific">Neoaquamicrobium sediminum</name>
    <dbReference type="NCBI Taxonomy" id="1849104"/>
    <lineage>
        <taxon>Bacteria</taxon>
        <taxon>Pseudomonadati</taxon>
        <taxon>Pseudomonadota</taxon>
        <taxon>Alphaproteobacteria</taxon>
        <taxon>Hyphomicrobiales</taxon>
        <taxon>Phyllobacteriaceae</taxon>
        <taxon>Neoaquamicrobium</taxon>
    </lineage>
</organism>
<dbReference type="InterPro" id="IPR018688">
    <property type="entry name" value="PpoB2-like"/>
</dbReference>
<proteinExistence type="predicted"/>
<dbReference type="RefSeq" id="WP_368802911.1">
    <property type="nucleotide sequence ID" value="NZ_JAZHFV010000003.1"/>
</dbReference>
<evidence type="ECO:0000256" key="1">
    <source>
        <dbReference type="SAM" id="Phobius"/>
    </source>
</evidence>
<name>A0ABV3WT09_9HYPH</name>
<keyword evidence="1" id="KW-0472">Membrane</keyword>
<protein>
    <submittedName>
        <fullName evidence="2">DUF2182 domain-containing protein</fullName>
    </submittedName>
</protein>
<feature type="transmembrane region" description="Helical" evidence="1">
    <location>
        <begin position="315"/>
        <end position="331"/>
    </location>
</feature>
<feature type="transmembrane region" description="Helical" evidence="1">
    <location>
        <begin position="134"/>
        <end position="157"/>
    </location>
</feature>
<reference evidence="2 3" key="1">
    <citation type="submission" date="2024-01" db="EMBL/GenBank/DDBJ databases">
        <title>New evidence supports the origin of RcGTA from prophage.</title>
        <authorList>
            <person name="Xu Y."/>
            <person name="Liu B."/>
            <person name="Chen F."/>
        </authorList>
    </citation>
    <scope>NUCLEOTIDE SEQUENCE [LARGE SCALE GENOMIC DNA]</scope>
    <source>
        <strain evidence="2 3">CBW1107-2</strain>
    </source>
</reference>
<keyword evidence="1" id="KW-1133">Transmembrane helix</keyword>
<dbReference type="Pfam" id="PF09948">
    <property type="entry name" value="PpoB2"/>
    <property type="match status" value="1"/>
</dbReference>
<feature type="transmembrane region" description="Helical" evidence="1">
    <location>
        <begin position="270"/>
        <end position="303"/>
    </location>
</feature>
<dbReference type="EMBL" id="JAZHFV010000003">
    <property type="protein sequence ID" value="MEX4007806.1"/>
    <property type="molecule type" value="Genomic_DNA"/>
</dbReference>
<feature type="transmembrane region" description="Helical" evidence="1">
    <location>
        <begin position="178"/>
        <end position="202"/>
    </location>
</feature>
<evidence type="ECO:0000313" key="2">
    <source>
        <dbReference type="EMBL" id="MEX4007806.1"/>
    </source>
</evidence>
<feature type="transmembrane region" description="Helical" evidence="1">
    <location>
        <begin position="62"/>
        <end position="83"/>
    </location>
</feature>
<evidence type="ECO:0000313" key="3">
    <source>
        <dbReference type="Proteomes" id="UP001559025"/>
    </source>
</evidence>
<sequence length="332" mass="35439">MSASIFMDLLRMVPVWHIGRRGDLDQRVELAHCGEMSELRDDFSRLDTPSRMAAGLAGRAKALVYASVGLAVGLSWLVLAAMAHRVSQGALPATQGPGADLLAALPDLPLPAFLERFFALCLSPLPAGDPVAEFLALLAMWFLMAVAMILPTAAPMVRTYCEIADTAARKGEPVAHPLVLVAGYLGVWLIASALFTALTVALRQAGAVAGGLGPVEASVAALALLLAGLYQFSRLKAACLEKCRNPFTVLFSRWSVRPARILRLGAEQGLWCLGCCWALMLVMFAVGLMNIFWMALLAVFSLVEKETAGSLPTRLAGAILLVWAAVLLVVSW</sequence>
<keyword evidence="3" id="KW-1185">Reference proteome</keyword>
<gene>
    <name evidence="2" type="ORF">V1479_10865</name>
</gene>
<feature type="transmembrane region" description="Helical" evidence="1">
    <location>
        <begin position="208"/>
        <end position="230"/>
    </location>
</feature>
<keyword evidence="1" id="KW-0812">Transmembrane</keyword>
<comment type="caution">
    <text evidence="2">The sequence shown here is derived from an EMBL/GenBank/DDBJ whole genome shotgun (WGS) entry which is preliminary data.</text>
</comment>